<proteinExistence type="predicted"/>
<reference evidence="6 7" key="1">
    <citation type="submission" date="2021-08" db="EMBL/GenBank/DDBJ databases">
        <title>WGS assembly of Ceratopteris richardii.</title>
        <authorList>
            <person name="Marchant D.B."/>
            <person name="Chen G."/>
            <person name="Jenkins J."/>
            <person name="Shu S."/>
            <person name="Leebens-Mack J."/>
            <person name="Grimwood J."/>
            <person name="Schmutz J."/>
            <person name="Soltis P."/>
            <person name="Soltis D."/>
            <person name="Chen Z.-H."/>
        </authorList>
    </citation>
    <scope>NUCLEOTIDE SEQUENCE [LARGE SCALE GENOMIC DNA]</scope>
    <source>
        <strain evidence="6">Whitten #5841</strain>
        <tissue evidence="6">Leaf</tissue>
    </source>
</reference>
<dbReference type="Proteomes" id="UP000825935">
    <property type="component" value="Chromosome 23"/>
</dbReference>
<dbReference type="GO" id="GO:0005634">
    <property type="term" value="C:nucleus"/>
    <property type="evidence" value="ECO:0007669"/>
    <property type="project" value="UniProtKB-SubCell"/>
</dbReference>
<feature type="compositionally biased region" description="Basic and acidic residues" evidence="4">
    <location>
        <begin position="403"/>
        <end position="415"/>
    </location>
</feature>
<comment type="caution">
    <text evidence="6">The sequence shown here is derived from an EMBL/GenBank/DDBJ whole genome shotgun (WGS) entry which is preliminary data.</text>
</comment>
<dbReference type="PANTHER" id="PTHR46554:SF2">
    <property type="entry name" value="TFIIS N-TERMINAL DOMAIN-CONTAINING PROTEIN"/>
    <property type="match status" value="1"/>
</dbReference>
<evidence type="ECO:0000259" key="5">
    <source>
        <dbReference type="PROSITE" id="PS51319"/>
    </source>
</evidence>
<dbReference type="CDD" id="cd00183">
    <property type="entry name" value="TFIIS_I"/>
    <property type="match status" value="1"/>
</dbReference>
<sequence>MSAEMERWRDFFAQAEGDLWTIIEQAILIAATDFPAEFKHKRCEIAEVLFARRPIPLLPSRSIEAARFSGSVITSATADAEKLLYQARTEEANGITQLDASRIDMKVPDAQSLESASKDSGVDGYYLHDDKSVEHDRCLKDCNGAMFPPRAGGISMHSGVMRTVAMIKDHIMHSTSQTEDELLSSLHTLERLDISVEILKATDIGREVNKFRKHSSASVRNLVKQLVRTWKGIVDEWVRSSECGMPLKGREHEANETEVRFVNSNCEVSAARSLQLPEGQSLCTSITDRRGMRLNENLYVVHWICCHKFLMNLKCCMGIVKVSLPDEHVIEEMGSSRVEPDELYKSGFVERKEWCPKQAHITRSEAKVKTQSGSIGPGRAVKDIPEFERAFVKGSEYEIQKGVDERHSTSYKRGDSQNSGQGKFMKSQDVSAEDFGRLESTKRKFSSEDQFTEYAKKQRDLQASNSSELSKKGSGGRLPLYGKLQQM</sequence>
<dbReference type="InterPro" id="IPR003617">
    <property type="entry name" value="TFIIS/CRSP70_N_sub"/>
</dbReference>
<accession>A0A8T2S297</accession>
<evidence type="ECO:0000256" key="1">
    <source>
        <dbReference type="ARBA" id="ARBA00004123"/>
    </source>
</evidence>
<feature type="compositionally biased region" description="Basic and acidic residues" evidence="4">
    <location>
        <begin position="434"/>
        <end position="447"/>
    </location>
</feature>
<dbReference type="PANTHER" id="PTHR46554">
    <property type="entry name" value="MEDIATOR OF RNA POLYMERASE II TRANSCRIPTION SUBUNIT 26A-RELATED"/>
    <property type="match status" value="1"/>
</dbReference>
<gene>
    <name evidence="6" type="ORF">KP509_23G045200</name>
</gene>
<feature type="region of interest" description="Disordered" evidence="4">
    <location>
        <begin position="403"/>
        <end position="487"/>
    </location>
</feature>
<feature type="domain" description="TFIIS N-terminal" evidence="5">
    <location>
        <begin position="165"/>
        <end position="237"/>
    </location>
</feature>
<dbReference type="SUPFAM" id="SSF47676">
    <property type="entry name" value="Conserved domain common to transcription factors TFIIS, elongin A, CRSP70"/>
    <property type="match status" value="1"/>
</dbReference>
<organism evidence="6 7">
    <name type="scientific">Ceratopteris richardii</name>
    <name type="common">Triangle waterfern</name>
    <dbReference type="NCBI Taxonomy" id="49495"/>
    <lineage>
        <taxon>Eukaryota</taxon>
        <taxon>Viridiplantae</taxon>
        <taxon>Streptophyta</taxon>
        <taxon>Embryophyta</taxon>
        <taxon>Tracheophyta</taxon>
        <taxon>Polypodiopsida</taxon>
        <taxon>Polypodiidae</taxon>
        <taxon>Polypodiales</taxon>
        <taxon>Pteridineae</taxon>
        <taxon>Pteridaceae</taxon>
        <taxon>Parkerioideae</taxon>
        <taxon>Ceratopteris</taxon>
    </lineage>
</organism>
<evidence type="ECO:0000256" key="4">
    <source>
        <dbReference type="SAM" id="MobiDB-lite"/>
    </source>
</evidence>
<dbReference type="InterPro" id="IPR035441">
    <property type="entry name" value="TFIIS/LEDGF_dom_sf"/>
</dbReference>
<dbReference type="InterPro" id="IPR017923">
    <property type="entry name" value="TFIIS_N"/>
</dbReference>
<evidence type="ECO:0000256" key="2">
    <source>
        <dbReference type="ARBA" id="ARBA00023242"/>
    </source>
</evidence>
<dbReference type="Pfam" id="PF08711">
    <property type="entry name" value="Med26"/>
    <property type="match status" value="1"/>
</dbReference>
<keyword evidence="7" id="KW-1185">Reference proteome</keyword>
<evidence type="ECO:0000256" key="3">
    <source>
        <dbReference type="PROSITE-ProRule" id="PRU00649"/>
    </source>
</evidence>
<keyword evidence="2 3" id="KW-0539">Nucleus</keyword>
<evidence type="ECO:0000313" key="7">
    <source>
        <dbReference type="Proteomes" id="UP000825935"/>
    </source>
</evidence>
<dbReference type="PROSITE" id="PS51319">
    <property type="entry name" value="TFIIS_N"/>
    <property type="match status" value="1"/>
</dbReference>
<dbReference type="OrthoDB" id="550309at2759"/>
<dbReference type="AlphaFoldDB" id="A0A8T2S297"/>
<comment type="subcellular location">
    <subcellularLocation>
        <location evidence="1 3">Nucleus</location>
    </subcellularLocation>
</comment>
<dbReference type="SMART" id="SM00509">
    <property type="entry name" value="TFS2N"/>
    <property type="match status" value="1"/>
</dbReference>
<dbReference type="Gene3D" id="1.20.930.10">
    <property type="entry name" value="Conserved domain common to transcription factors TFIIS, elongin A, CRSP70"/>
    <property type="match status" value="1"/>
</dbReference>
<evidence type="ECO:0000313" key="6">
    <source>
        <dbReference type="EMBL" id="KAH7301828.1"/>
    </source>
</evidence>
<dbReference type="EMBL" id="CM035428">
    <property type="protein sequence ID" value="KAH7301828.1"/>
    <property type="molecule type" value="Genomic_DNA"/>
</dbReference>
<protein>
    <recommendedName>
        <fullName evidence="5">TFIIS N-terminal domain-containing protein</fullName>
    </recommendedName>
</protein>
<name>A0A8T2S297_CERRI</name>